<evidence type="ECO:0000313" key="4">
    <source>
        <dbReference type="Proteomes" id="UP000444721"/>
    </source>
</evidence>
<dbReference type="VEuPathDB" id="AmoebaDB:NfTy_008200"/>
<dbReference type="SUPFAM" id="SSF55120">
    <property type="entry name" value="Pseudouridine synthase"/>
    <property type="match status" value="1"/>
</dbReference>
<evidence type="ECO:0000256" key="1">
    <source>
        <dbReference type="SAM" id="MobiDB-lite"/>
    </source>
</evidence>
<dbReference type="Pfam" id="PF00849">
    <property type="entry name" value="PseudoU_synth_2"/>
    <property type="match status" value="1"/>
</dbReference>
<feature type="region of interest" description="Disordered" evidence="1">
    <location>
        <begin position="13"/>
        <end position="36"/>
    </location>
</feature>
<dbReference type="RefSeq" id="XP_044557769.1">
    <property type="nucleotide sequence ID" value="XM_044712605.1"/>
</dbReference>
<dbReference type="OrthoDB" id="424794at2759"/>
<dbReference type="VEuPathDB" id="AmoebaDB:NF0085050"/>
<dbReference type="GeneID" id="68115938"/>
<name>A0A6A5BEN9_NAEFO</name>
<dbReference type="EMBL" id="VFQX01000063">
    <property type="protein sequence ID" value="KAF0973056.1"/>
    <property type="molecule type" value="Genomic_DNA"/>
</dbReference>
<dbReference type="InterPro" id="IPR020103">
    <property type="entry name" value="PsdUridine_synth_cat_dom_sf"/>
</dbReference>
<dbReference type="InterPro" id="IPR006224">
    <property type="entry name" value="PsdUridine_synth_RluA-like_CS"/>
</dbReference>
<keyword evidence="4" id="KW-1185">Reference proteome</keyword>
<sequence>MKRLANWRTFNTSSSSSLSEMPLVKSKKASSKKGESTIIHHPKNANKFQNFLVPSKFREGEEYVLTHQQREDHSIYTFRHVIPYIHVYNQNVENYEGRMIGKPFREAYCSEYGIDENTFSRMCEMGVITLNHQQITAARKQVQKLREGDSFQVRDIRMDRPIKHFDQLEIIYENEDFVVVTKPDSVCVHPIRRYHKNSLFYMMEHEYDEHFGNDLHCKTIHRLDRQTSGVLIIGKTSKGVNLFQKQFKGQQMSKQYIAKVHGLIRENSNFEINDPLVCIQPWDGLYKSIPNREKDLEYRELCTKNQIKFDPKPSRTKFQVLLRNEQENTTTLLCTPITGRTHQIREHLSGRGFPIIGEESSKTKLDPEYSEKRIDTGTDIWNYKLDLFEKYGLESPQVAMQALEDTVYGRSFQIPQDLCLFSFRYKVGPFDFQSALFVPEFLKRDWKEICFMLKGGGNNRKRN</sequence>
<dbReference type="AlphaFoldDB" id="A0A6A5BEN9"/>
<proteinExistence type="predicted"/>
<evidence type="ECO:0000313" key="3">
    <source>
        <dbReference type="EMBL" id="KAF0973056.1"/>
    </source>
</evidence>
<evidence type="ECO:0000259" key="2">
    <source>
        <dbReference type="Pfam" id="PF00849"/>
    </source>
</evidence>
<dbReference type="GO" id="GO:0003723">
    <property type="term" value="F:RNA binding"/>
    <property type="evidence" value="ECO:0007669"/>
    <property type="project" value="InterPro"/>
</dbReference>
<reference evidence="3 4" key="1">
    <citation type="journal article" date="2019" name="Sci. Rep.">
        <title>Nanopore sequencing improves the draft genome of the human pathogenic amoeba Naegleria fowleri.</title>
        <authorList>
            <person name="Liechti N."/>
            <person name="Schurch N."/>
            <person name="Bruggmann R."/>
            <person name="Wittwer M."/>
        </authorList>
    </citation>
    <scope>NUCLEOTIDE SEQUENCE [LARGE SCALE GENOMIC DNA]</scope>
    <source>
        <strain evidence="3 4">ATCC 30894</strain>
    </source>
</reference>
<comment type="caution">
    <text evidence="3">The sequence shown here is derived from an EMBL/GenBank/DDBJ whole genome shotgun (WGS) entry which is preliminary data.</text>
</comment>
<protein>
    <recommendedName>
        <fullName evidence="2">Pseudouridine synthase RsuA/RluA-like domain-containing protein</fullName>
    </recommendedName>
</protein>
<dbReference type="GO" id="GO:0009982">
    <property type="term" value="F:pseudouridine synthase activity"/>
    <property type="evidence" value="ECO:0007669"/>
    <property type="project" value="InterPro"/>
</dbReference>
<dbReference type="GO" id="GO:0000455">
    <property type="term" value="P:enzyme-directed rRNA pseudouridine synthesis"/>
    <property type="evidence" value="ECO:0007669"/>
    <property type="project" value="TreeGrafter"/>
</dbReference>
<dbReference type="PANTHER" id="PTHR21600">
    <property type="entry name" value="MITOCHONDRIAL RNA PSEUDOURIDINE SYNTHASE"/>
    <property type="match status" value="1"/>
</dbReference>
<accession>A0A6A5BEN9</accession>
<gene>
    <name evidence="3" type="ORF">FDP41_008720</name>
</gene>
<dbReference type="Proteomes" id="UP000444721">
    <property type="component" value="Unassembled WGS sequence"/>
</dbReference>
<dbReference type="InterPro" id="IPR050188">
    <property type="entry name" value="RluA_PseudoU_synthase"/>
</dbReference>
<dbReference type="VEuPathDB" id="AmoebaDB:FDP41_008720"/>
<dbReference type="InterPro" id="IPR006145">
    <property type="entry name" value="PsdUridine_synth_RsuA/RluA"/>
</dbReference>
<feature type="domain" description="Pseudouridine synthase RsuA/RluA-like" evidence="2">
    <location>
        <begin position="176"/>
        <end position="349"/>
    </location>
</feature>
<dbReference type="PANTHER" id="PTHR21600:SF40">
    <property type="entry name" value="PSEUDOURIDYLATE SYNTHASE RPUSD2"/>
    <property type="match status" value="1"/>
</dbReference>
<dbReference type="Gene3D" id="3.30.2350.10">
    <property type="entry name" value="Pseudouridine synthase"/>
    <property type="match status" value="1"/>
</dbReference>
<organism evidence="3 4">
    <name type="scientific">Naegleria fowleri</name>
    <name type="common">Brain eating amoeba</name>
    <dbReference type="NCBI Taxonomy" id="5763"/>
    <lineage>
        <taxon>Eukaryota</taxon>
        <taxon>Discoba</taxon>
        <taxon>Heterolobosea</taxon>
        <taxon>Tetramitia</taxon>
        <taxon>Eutetramitia</taxon>
        <taxon>Vahlkampfiidae</taxon>
        <taxon>Naegleria</taxon>
    </lineage>
</organism>
<dbReference type="PROSITE" id="PS01129">
    <property type="entry name" value="PSI_RLU"/>
    <property type="match status" value="1"/>
</dbReference>